<dbReference type="AlphaFoldDB" id="A0A520KTH7"/>
<organism evidence="2 3">
    <name type="scientific">Methanoliparum thermophilum</name>
    <dbReference type="NCBI Taxonomy" id="2491083"/>
    <lineage>
        <taxon>Archaea</taxon>
        <taxon>Methanobacteriati</taxon>
        <taxon>Methanobacteriota</taxon>
        <taxon>Candidatus Methanoliparia</taxon>
        <taxon>Candidatus Methanoliparales</taxon>
        <taxon>Candidatus Methanoliparaceae</taxon>
        <taxon>Candidatus Methanoliparum</taxon>
    </lineage>
</organism>
<evidence type="ECO:0000256" key="1">
    <source>
        <dbReference type="SAM" id="Phobius"/>
    </source>
</evidence>
<evidence type="ECO:0000313" key="3">
    <source>
        <dbReference type="Proteomes" id="UP000317158"/>
    </source>
</evidence>
<dbReference type="PANTHER" id="PTHR35902">
    <property type="entry name" value="S-LAYER DOMAIN-LIKE PROTEIN-RELATED"/>
    <property type="match status" value="1"/>
</dbReference>
<keyword evidence="1" id="KW-0472">Membrane</keyword>
<dbReference type="InterPro" id="IPR013783">
    <property type="entry name" value="Ig-like_fold"/>
</dbReference>
<accession>A0A520KTH7</accession>
<protein>
    <recommendedName>
        <fullName evidence="4">S-layer protein</fullName>
    </recommendedName>
</protein>
<evidence type="ECO:0008006" key="4">
    <source>
        <dbReference type="Google" id="ProtNLM"/>
    </source>
</evidence>
<comment type="caution">
    <text evidence="2">The sequence shown here is derived from an EMBL/GenBank/DDBJ whole genome shotgun (WGS) entry which is preliminary data.</text>
</comment>
<dbReference type="Gene3D" id="2.60.40.10">
    <property type="entry name" value="Immunoglobulins"/>
    <property type="match status" value="1"/>
</dbReference>
<dbReference type="EMBL" id="RXIF01000002">
    <property type="protein sequence ID" value="RZN65389.1"/>
    <property type="molecule type" value="Genomic_DNA"/>
</dbReference>
<keyword evidence="1" id="KW-1133">Transmembrane helix</keyword>
<name>A0A520KTH7_METT2</name>
<gene>
    <name evidence="2" type="ORF">EF806_00365</name>
</gene>
<dbReference type="PANTHER" id="PTHR35902:SF3">
    <property type="entry name" value="NPCBM-ASSOCIATED, NEW3 DOMAIN OF ALPHA-GALACTOSIDASE"/>
    <property type="match status" value="1"/>
</dbReference>
<feature type="transmembrane region" description="Helical" evidence="1">
    <location>
        <begin position="427"/>
        <end position="446"/>
    </location>
</feature>
<dbReference type="Proteomes" id="UP000317158">
    <property type="component" value="Unassembled WGS sequence"/>
</dbReference>
<reference evidence="2 3" key="1">
    <citation type="journal article" date="2019" name="Nat. Microbiol.">
        <title>Wide diversity of methane and short-chain alkane metabolisms in uncultured archaea.</title>
        <authorList>
            <person name="Borrel G."/>
            <person name="Adam P.S."/>
            <person name="McKay L.J."/>
            <person name="Chen L.X."/>
            <person name="Sierra-Garcia I.N."/>
            <person name="Sieber C.M."/>
            <person name="Letourneur Q."/>
            <person name="Ghozlane A."/>
            <person name="Andersen G.L."/>
            <person name="Li W.J."/>
            <person name="Hallam S.J."/>
            <person name="Muyzer G."/>
            <person name="de Oliveira V.M."/>
            <person name="Inskeep W.P."/>
            <person name="Banfield J.F."/>
            <person name="Gribaldo S."/>
        </authorList>
    </citation>
    <scope>NUCLEOTIDE SEQUENCE [LARGE SCALE GENOMIC DNA]</scope>
    <source>
        <strain evidence="2">NM1a</strain>
    </source>
</reference>
<keyword evidence="1" id="KW-0812">Transmembrane</keyword>
<sequence length="452" mass="49406">MNKFIFSIFTVSLILILSIITLPTTNALSIEESNLNGPVAPDTRINISIPIINDNNQKKDVTIVLKYAEKQSSSSSPLFGSSPFGYPSNSQKPSSFEHIGLMKSSDFIGDLNRGEKAYANFVIYIDKDAPSGIYNLEVTARYTDFMIVPMTETIGVLSIPVVNNPSINIIGVSKGILTPGSVNNLTIDLKNVGKYPKNDISIKINPMSSSQPEPSIIPEDLTKILGVTDETEQDLNKTKELISPVGSGNTFYVGDLLPGESRSLNIKLFADYDIKKGVYSLPVTIYAQGISYEENIPVLVMAGAKLSIPVVETNPRVIMPEDKITIVATIENSGGDAARSVSVEILDNGYITGEGNMWNVAYAGIIPAEDSSYVIFQIFVVNGAPEQLPLYMKVKYTDDLGDHEIIEKVELNVVYSQEDDSSYNTRLIGVIVGILIIIAVLGVYLYKRRAKR</sequence>
<proteinExistence type="predicted"/>
<evidence type="ECO:0000313" key="2">
    <source>
        <dbReference type="EMBL" id="RZN65389.1"/>
    </source>
</evidence>